<dbReference type="SUPFAM" id="SSF50978">
    <property type="entry name" value="WD40 repeat-like"/>
    <property type="match status" value="1"/>
</dbReference>
<evidence type="ECO:0000256" key="2">
    <source>
        <dbReference type="ARBA" id="ARBA00022737"/>
    </source>
</evidence>
<gene>
    <name evidence="4" type="ORF">RFI_00926</name>
</gene>
<dbReference type="CDD" id="cd00200">
    <property type="entry name" value="WD40"/>
    <property type="match status" value="1"/>
</dbReference>
<comment type="caution">
    <text evidence="4">The sequence shown here is derived from an EMBL/GenBank/DDBJ whole genome shotgun (WGS) entry which is preliminary data.</text>
</comment>
<feature type="repeat" description="WD" evidence="3">
    <location>
        <begin position="294"/>
        <end position="342"/>
    </location>
</feature>
<evidence type="ECO:0000256" key="1">
    <source>
        <dbReference type="ARBA" id="ARBA00022574"/>
    </source>
</evidence>
<protein>
    <submittedName>
        <fullName evidence="4">WD-40 repeat protein</fullName>
    </submittedName>
</protein>
<dbReference type="PROSITE" id="PS50294">
    <property type="entry name" value="WD_REPEATS_REGION"/>
    <property type="match status" value="4"/>
</dbReference>
<keyword evidence="5" id="KW-1185">Reference proteome</keyword>
<keyword evidence="1 3" id="KW-0853">WD repeat</keyword>
<reference evidence="4 5" key="1">
    <citation type="journal article" date="2013" name="Curr. Biol.">
        <title>The Genome of the Foraminiferan Reticulomyxa filosa.</title>
        <authorList>
            <person name="Glockner G."/>
            <person name="Hulsmann N."/>
            <person name="Schleicher M."/>
            <person name="Noegel A.A."/>
            <person name="Eichinger L."/>
            <person name="Gallinger C."/>
            <person name="Pawlowski J."/>
            <person name="Sierra R."/>
            <person name="Euteneuer U."/>
            <person name="Pillet L."/>
            <person name="Moustafa A."/>
            <person name="Platzer M."/>
            <person name="Groth M."/>
            <person name="Szafranski K."/>
            <person name="Schliwa M."/>
        </authorList>
    </citation>
    <scope>NUCLEOTIDE SEQUENCE [LARGE SCALE GENOMIC DNA]</scope>
</reference>
<dbReference type="SUPFAM" id="SSF50969">
    <property type="entry name" value="YVTN repeat-like/Quinoprotein amine dehydrogenase"/>
    <property type="match status" value="1"/>
</dbReference>
<dbReference type="Gene3D" id="2.130.10.10">
    <property type="entry name" value="YVTN repeat-like/Quinoprotein amine dehydrogenase"/>
    <property type="match status" value="3"/>
</dbReference>
<dbReference type="EMBL" id="ASPP01000970">
    <property type="protein sequence ID" value="ETO36134.1"/>
    <property type="molecule type" value="Genomic_DNA"/>
</dbReference>
<dbReference type="InterPro" id="IPR019775">
    <property type="entry name" value="WD40_repeat_CS"/>
</dbReference>
<evidence type="ECO:0000313" key="4">
    <source>
        <dbReference type="EMBL" id="ETO36134.1"/>
    </source>
</evidence>
<feature type="repeat" description="WD" evidence="3">
    <location>
        <begin position="267"/>
        <end position="293"/>
    </location>
</feature>
<dbReference type="PANTHER" id="PTHR19848">
    <property type="entry name" value="WD40 REPEAT PROTEIN"/>
    <property type="match status" value="1"/>
</dbReference>
<proteinExistence type="predicted"/>
<evidence type="ECO:0000313" key="5">
    <source>
        <dbReference type="Proteomes" id="UP000023152"/>
    </source>
</evidence>
<dbReference type="AlphaFoldDB" id="X6PDK1"/>
<feature type="repeat" description="WD" evidence="3">
    <location>
        <begin position="119"/>
        <end position="162"/>
    </location>
</feature>
<dbReference type="InterPro" id="IPR001680">
    <property type="entry name" value="WD40_rpt"/>
</dbReference>
<dbReference type="Proteomes" id="UP000023152">
    <property type="component" value="Unassembled WGS sequence"/>
</dbReference>
<feature type="non-terminal residue" evidence="4">
    <location>
        <position position="1"/>
    </location>
</feature>
<dbReference type="SMART" id="SM00320">
    <property type="entry name" value="WD40"/>
    <property type="match status" value="6"/>
</dbReference>
<evidence type="ECO:0000256" key="3">
    <source>
        <dbReference type="PROSITE-ProRule" id="PRU00221"/>
    </source>
</evidence>
<organism evidence="4 5">
    <name type="scientific">Reticulomyxa filosa</name>
    <dbReference type="NCBI Taxonomy" id="46433"/>
    <lineage>
        <taxon>Eukaryota</taxon>
        <taxon>Sar</taxon>
        <taxon>Rhizaria</taxon>
        <taxon>Retaria</taxon>
        <taxon>Foraminifera</taxon>
        <taxon>Monothalamids</taxon>
        <taxon>Reticulomyxidae</taxon>
        <taxon>Reticulomyxa</taxon>
    </lineage>
</organism>
<feature type="repeat" description="WD" evidence="3">
    <location>
        <begin position="343"/>
        <end position="396"/>
    </location>
</feature>
<dbReference type="PANTHER" id="PTHR19848:SF8">
    <property type="entry name" value="F-BOX AND WD REPEAT DOMAIN CONTAINING 7"/>
    <property type="match status" value="1"/>
</dbReference>
<accession>X6PDK1</accession>
<dbReference type="InterPro" id="IPR036322">
    <property type="entry name" value="WD40_repeat_dom_sf"/>
</dbReference>
<dbReference type="InterPro" id="IPR020472">
    <property type="entry name" value="WD40_PAC1"/>
</dbReference>
<dbReference type="PROSITE" id="PS50082">
    <property type="entry name" value="WD_REPEATS_2"/>
    <property type="match status" value="5"/>
</dbReference>
<name>X6PDK1_RETFI</name>
<sequence length="444" mass="50718">IKLGWIDDFDKIIFKYSIMFTNQIYPYIVLKKKVQIFSIYVSKDNVKRKNKKIKKMTTSDNEKQRSKEEEVQTIIQYWIRTLNIKLGWIHDLEKLVANYATTVFIIDTFCSSSKLLKTLTGHTSYVYSIDHSTFDGGQFICSGSGDKTARVWDVDNNKQIQLFNGHSSYVYCVRFSKYHYHNYRQNIILFNEHTSWINVIEFSSFNGGRYLCSGSGDKTIRLWDVETSKSLHVFNGHESIVHCVDTSPLQSNNNNNESNSIGVIGGNGYTICSGSYDTTIRIWDIETTKQFIVFRGHKGIVSGVKYGSNEIGINCSPYTILSGSDDKSVRLWDIRSEQQIQVFNGHTGSVHAVEYSPFVIKDSNEGIDDISNVICSGSGDNTIRFWDIRSNKKELYLIKGDNGIRSLTFMPLKKKINNNEQKLSDAHGIHLCYGSYNGLIRVWG</sequence>
<dbReference type="Pfam" id="PF00400">
    <property type="entry name" value="WD40"/>
    <property type="match status" value="6"/>
</dbReference>
<dbReference type="PROSITE" id="PS00678">
    <property type="entry name" value="WD_REPEATS_1"/>
    <property type="match status" value="5"/>
</dbReference>
<keyword evidence="2" id="KW-0677">Repeat</keyword>
<dbReference type="InterPro" id="IPR015943">
    <property type="entry name" value="WD40/YVTN_repeat-like_dom_sf"/>
</dbReference>
<dbReference type="PRINTS" id="PR00320">
    <property type="entry name" value="GPROTEINBRPT"/>
</dbReference>
<dbReference type="InterPro" id="IPR011044">
    <property type="entry name" value="Quino_amine_DH_bsu"/>
</dbReference>
<feature type="repeat" description="WD" evidence="3">
    <location>
        <begin position="190"/>
        <end position="233"/>
    </location>
</feature>